<accession>A0A927XI31</accession>
<dbReference type="InterPro" id="IPR027417">
    <property type="entry name" value="P-loop_NTPase"/>
</dbReference>
<dbReference type="InterPro" id="IPR002543">
    <property type="entry name" value="FtsK_dom"/>
</dbReference>
<dbReference type="PANTHER" id="PTHR22683:SF47">
    <property type="entry name" value="FTSK DOMAIN-CONTAINING PROTEIN YDCQ"/>
    <property type="match status" value="1"/>
</dbReference>
<gene>
    <name evidence="6" type="ORF">E7156_00270</name>
</gene>
<dbReference type="Proteomes" id="UP000700800">
    <property type="component" value="Unassembled WGS sequence"/>
</dbReference>
<evidence type="ECO:0000256" key="3">
    <source>
        <dbReference type="PROSITE-ProRule" id="PRU00289"/>
    </source>
</evidence>
<sequence>MLGTLFKYHGMRARLFYQNIKVITFVIELLPFLFGNAYYHYYHYLEAQSNPIPYGIKSAVMILIPAIFVFLVNRYLYERTVFYGRLDNLRIITNFLVQNGYYFSKKRTNGRERIKLPKVYIKRDKFGLDVTFILQGNKFQDRFNNLNSQLELMFDGDFMSKTYTKGFVTYTIVLDHIKGRLNIDDVKVDDKGLRLMEDVWWNWDAQPHLLIGGGTGGGKTVLMMSILKALLSVGYVDIGDPKKIDLWGLRDIPVFRHRIFSSKEDIVNMLVEDAEEVKKRGDYMSHHPNFKVGKNYAFYGLKPKFVVVDEWAAFMAKLEKDYDSQTRVTEAVTFIVLEGRQAGVFLILGMQRPDGEFIKTSLRDNFMKRISVGHLEDMGYRMMFGGANDTKVFKKIDEINGKKVFGRGYIANNGEVAQEFFAPLVPFDDGYSFVDAFSQMEPLEEQDLGFDSNGEGHQESVEKTEVLQINETNTVLEDKHNLKEVADSIGASRPQVFKILKMIEDEGYTTFERDDNNQKVLSADEVALVKELFEFKATNDLTWSNAVEQYFTKVD</sequence>
<feature type="transmembrane region" description="Helical" evidence="4">
    <location>
        <begin position="59"/>
        <end position="77"/>
    </location>
</feature>
<keyword evidence="4" id="KW-1133">Transmembrane helix</keyword>
<evidence type="ECO:0000313" key="6">
    <source>
        <dbReference type="EMBL" id="MBE6163754.1"/>
    </source>
</evidence>
<dbReference type="EMBL" id="SVAF01000001">
    <property type="protein sequence ID" value="MBE6163754.1"/>
    <property type="molecule type" value="Genomic_DNA"/>
</dbReference>
<dbReference type="GO" id="GO:0005524">
    <property type="term" value="F:ATP binding"/>
    <property type="evidence" value="ECO:0007669"/>
    <property type="project" value="UniProtKB-UniRule"/>
</dbReference>
<dbReference type="InterPro" id="IPR050206">
    <property type="entry name" value="FtsK/SpoIIIE/SftA"/>
</dbReference>
<dbReference type="PROSITE" id="PS50901">
    <property type="entry name" value="FTSK"/>
    <property type="match status" value="1"/>
</dbReference>
<evidence type="ECO:0000256" key="1">
    <source>
        <dbReference type="ARBA" id="ARBA00022741"/>
    </source>
</evidence>
<evidence type="ECO:0000256" key="2">
    <source>
        <dbReference type="ARBA" id="ARBA00022840"/>
    </source>
</evidence>
<keyword evidence="4" id="KW-0472">Membrane</keyword>
<feature type="transmembrane region" description="Helical" evidence="4">
    <location>
        <begin position="20"/>
        <end position="39"/>
    </location>
</feature>
<feature type="binding site" evidence="3">
    <location>
        <begin position="213"/>
        <end position="220"/>
    </location>
    <ligand>
        <name>ATP</name>
        <dbReference type="ChEBI" id="CHEBI:30616"/>
    </ligand>
</feature>
<evidence type="ECO:0000256" key="4">
    <source>
        <dbReference type="SAM" id="Phobius"/>
    </source>
</evidence>
<name>A0A927XI31_9STRE</name>
<keyword evidence="1 3" id="KW-0547">Nucleotide-binding</keyword>
<dbReference type="PANTHER" id="PTHR22683">
    <property type="entry name" value="SPORULATION PROTEIN RELATED"/>
    <property type="match status" value="1"/>
</dbReference>
<dbReference type="AlphaFoldDB" id="A0A927XI31"/>
<keyword evidence="6" id="KW-0132">Cell division</keyword>
<comment type="caution">
    <text evidence="6">The sequence shown here is derived from an EMBL/GenBank/DDBJ whole genome shotgun (WGS) entry which is preliminary data.</text>
</comment>
<dbReference type="GO" id="GO:0003677">
    <property type="term" value="F:DNA binding"/>
    <property type="evidence" value="ECO:0007669"/>
    <property type="project" value="InterPro"/>
</dbReference>
<dbReference type="Gene3D" id="3.40.50.300">
    <property type="entry name" value="P-loop containing nucleotide triphosphate hydrolases"/>
    <property type="match status" value="1"/>
</dbReference>
<proteinExistence type="predicted"/>
<protein>
    <submittedName>
        <fullName evidence="6">Cell division protein FtsK</fullName>
    </submittedName>
</protein>
<organism evidence="6 7">
    <name type="scientific">Streptococcus gallolyticus</name>
    <dbReference type="NCBI Taxonomy" id="315405"/>
    <lineage>
        <taxon>Bacteria</taxon>
        <taxon>Bacillati</taxon>
        <taxon>Bacillota</taxon>
        <taxon>Bacilli</taxon>
        <taxon>Lactobacillales</taxon>
        <taxon>Streptococcaceae</taxon>
        <taxon>Streptococcus</taxon>
    </lineage>
</organism>
<keyword evidence="4" id="KW-0812">Transmembrane</keyword>
<keyword evidence="6" id="KW-0131">Cell cycle</keyword>
<feature type="domain" description="FtsK" evidence="5">
    <location>
        <begin position="196"/>
        <end position="381"/>
    </location>
</feature>
<keyword evidence="2 3" id="KW-0067">ATP-binding</keyword>
<dbReference type="GO" id="GO:0051301">
    <property type="term" value="P:cell division"/>
    <property type="evidence" value="ECO:0007669"/>
    <property type="project" value="UniProtKB-KW"/>
</dbReference>
<reference evidence="6" key="1">
    <citation type="submission" date="2019-04" db="EMBL/GenBank/DDBJ databases">
        <title>Evolution of Biomass-Degrading Anaerobic Consortia Revealed by Metagenomics.</title>
        <authorList>
            <person name="Peng X."/>
        </authorList>
    </citation>
    <scope>NUCLEOTIDE SEQUENCE</scope>
    <source>
        <strain evidence="6">SIG195</strain>
    </source>
</reference>
<evidence type="ECO:0000313" key="7">
    <source>
        <dbReference type="Proteomes" id="UP000700800"/>
    </source>
</evidence>
<dbReference type="SUPFAM" id="SSF52540">
    <property type="entry name" value="P-loop containing nucleoside triphosphate hydrolases"/>
    <property type="match status" value="1"/>
</dbReference>
<evidence type="ECO:0000259" key="5">
    <source>
        <dbReference type="PROSITE" id="PS50901"/>
    </source>
</evidence>